<keyword evidence="5 8" id="KW-0472">Membrane</keyword>
<feature type="transmembrane region" description="Helical" evidence="8">
    <location>
        <begin position="83"/>
        <end position="101"/>
    </location>
</feature>
<keyword evidence="4 8" id="KW-1133">Transmembrane helix</keyword>
<keyword evidence="10" id="KW-0966">Cell projection</keyword>
<feature type="coiled-coil region" evidence="6">
    <location>
        <begin position="203"/>
        <end position="230"/>
    </location>
</feature>
<keyword evidence="6" id="KW-0175">Coiled coil</keyword>
<proteinExistence type="predicted"/>
<organism evidence="10 11">
    <name type="scientific">Virgibacillus natechei</name>
    <dbReference type="NCBI Taxonomy" id="1216297"/>
    <lineage>
        <taxon>Bacteria</taxon>
        <taxon>Bacillati</taxon>
        <taxon>Bacillota</taxon>
        <taxon>Bacilli</taxon>
        <taxon>Bacillales</taxon>
        <taxon>Bacillaceae</taxon>
        <taxon>Virgibacillus</taxon>
    </lineage>
</organism>
<evidence type="ECO:0000256" key="9">
    <source>
        <dbReference type="SAM" id="SignalP"/>
    </source>
</evidence>
<keyword evidence="11" id="KW-1185">Reference proteome</keyword>
<feature type="region of interest" description="Disordered" evidence="7">
    <location>
        <begin position="42"/>
        <end position="73"/>
    </location>
</feature>
<comment type="subcellular location">
    <subcellularLocation>
        <location evidence="1">Cell membrane</location>
    </subcellularLocation>
</comment>
<evidence type="ECO:0000313" key="11">
    <source>
        <dbReference type="Proteomes" id="UP001519345"/>
    </source>
</evidence>
<gene>
    <name evidence="10" type="ORF">J2Z83_000181</name>
</gene>
<evidence type="ECO:0000256" key="6">
    <source>
        <dbReference type="SAM" id="Coils"/>
    </source>
</evidence>
<comment type="caution">
    <text evidence="10">The sequence shown here is derived from an EMBL/GenBank/DDBJ whole genome shotgun (WGS) entry which is preliminary data.</text>
</comment>
<evidence type="ECO:0000256" key="3">
    <source>
        <dbReference type="ARBA" id="ARBA00022692"/>
    </source>
</evidence>
<dbReference type="InterPro" id="IPR022781">
    <property type="entry name" value="Flagellar_biosynth_FliO"/>
</dbReference>
<evidence type="ECO:0000313" key="10">
    <source>
        <dbReference type="EMBL" id="MBP1968089.1"/>
    </source>
</evidence>
<feature type="signal peptide" evidence="9">
    <location>
        <begin position="1"/>
        <end position="26"/>
    </location>
</feature>
<dbReference type="EMBL" id="JAGGKX010000001">
    <property type="protein sequence ID" value="MBP1968089.1"/>
    <property type="molecule type" value="Genomic_DNA"/>
</dbReference>
<accession>A0ABS4IAZ2</accession>
<name>A0ABS4IAZ2_9BACI</name>
<dbReference type="Pfam" id="PF04347">
    <property type="entry name" value="FliO"/>
    <property type="match status" value="1"/>
</dbReference>
<feature type="compositionally biased region" description="Acidic residues" evidence="7">
    <location>
        <begin position="42"/>
        <end position="70"/>
    </location>
</feature>
<evidence type="ECO:0000256" key="7">
    <source>
        <dbReference type="SAM" id="MobiDB-lite"/>
    </source>
</evidence>
<keyword evidence="3 8" id="KW-0812">Transmembrane</keyword>
<evidence type="ECO:0000256" key="1">
    <source>
        <dbReference type="ARBA" id="ARBA00004236"/>
    </source>
</evidence>
<dbReference type="RefSeq" id="WP_209461330.1">
    <property type="nucleotide sequence ID" value="NZ_JAGGKX010000001.1"/>
</dbReference>
<evidence type="ECO:0000256" key="8">
    <source>
        <dbReference type="SAM" id="Phobius"/>
    </source>
</evidence>
<sequence length="233" mass="26655">MTKKLFFSICVTILLTSSVFSVHVEASTNVLDCLNGNSDCEELNEVPEEPEMDEVQDEESQVQNQDEDESVAGSEGSLPLFELVKMFFALLLVLALIYLLLKFLSKRNKLFNQVRSLENLGGISVGQNKSIQIVRIGSKVHLIGVGENVEMLHEITDEEIKSELLHRETNEESEFTTSKILSSFLQPNSDRGKRTMNRKNEFKNQFSIELEKLKQNRKNIIKQNKQKEDKPYE</sequence>
<feature type="chain" id="PRO_5045717539" evidence="9">
    <location>
        <begin position="27"/>
        <end position="233"/>
    </location>
</feature>
<evidence type="ECO:0000256" key="4">
    <source>
        <dbReference type="ARBA" id="ARBA00022989"/>
    </source>
</evidence>
<protein>
    <submittedName>
        <fullName evidence="10">Flagellar protein FliO/FliZ</fullName>
    </submittedName>
</protein>
<keyword evidence="10" id="KW-0282">Flagellum</keyword>
<evidence type="ECO:0000256" key="5">
    <source>
        <dbReference type="ARBA" id="ARBA00023136"/>
    </source>
</evidence>
<dbReference type="Proteomes" id="UP001519345">
    <property type="component" value="Unassembled WGS sequence"/>
</dbReference>
<evidence type="ECO:0000256" key="2">
    <source>
        <dbReference type="ARBA" id="ARBA00022475"/>
    </source>
</evidence>
<reference evidence="10 11" key="1">
    <citation type="submission" date="2021-03" db="EMBL/GenBank/DDBJ databases">
        <title>Genomic Encyclopedia of Type Strains, Phase IV (KMG-IV): sequencing the most valuable type-strain genomes for metagenomic binning, comparative biology and taxonomic classification.</title>
        <authorList>
            <person name="Goeker M."/>
        </authorList>
    </citation>
    <scope>NUCLEOTIDE SEQUENCE [LARGE SCALE GENOMIC DNA]</scope>
    <source>
        <strain evidence="10 11">DSM 25609</strain>
    </source>
</reference>
<keyword evidence="10" id="KW-0969">Cilium</keyword>
<keyword evidence="9" id="KW-0732">Signal</keyword>
<keyword evidence="2" id="KW-1003">Cell membrane</keyword>